<dbReference type="InterPro" id="IPR036249">
    <property type="entry name" value="Thioredoxin-like_sf"/>
</dbReference>
<dbReference type="Pfam" id="PF13410">
    <property type="entry name" value="GST_C_2"/>
    <property type="match status" value="1"/>
</dbReference>
<keyword evidence="5" id="KW-1185">Reference proteome</keyword>
<name>A0A9N8PKF8_9PEZI</name>
<dbReference type="Proteomes" id="UP000714618">
    <property type="component" value="Unassembled WGS sequence"/>
</dbReference>
<evidence type="ECO:0000259" key="2">
    <source>
        <dbReference type="PROSITE" id="PS50404"/>
    </source>
</evidence>
<dbReference type="Gene3D" id="3.40.30.10">
    <property type="entry name" value="Glutaredoxin"/>
    <property type="match status" value="1"/>
</dbReference>
<evidence type="ECO:0000259" key="3">
    <source>
        <dbReference type="PROSITE" id="PS50405"/>
    </source>
</evidence>
<comment type="caution">
    <text evidence="4">The sequence shown here is derived from an EMBL/GenBank/DDBJ whole genome shotgun (WGS) entry which is preliminary data.</text>
</comment>
<comment type="similarity">
    <text evidence="1">Belongs to the GST superfamily.</text>
</comment>
<dbReference type="EMBL" id="CAIJEO010000010">
    <property type="protein sequence ID" value="CAD0099147.1"/>
    <property type="molecule type" value="Genomic_DNA"/>
</dbReference>
<dbReference type="InterPro" id="IPR036282">
    <property type="entry name" value="Glutathione-S-Trfase_C_sf"/>
</dbReference>
<dbReference type="InterPro" id="IPR010987">
    <property type="entry name" value="Glutathione-S-Trfase_C-like"/>
</dbReference>
<evidence type="ECO:0000313" key="5">
    <source>
        <dbReference type="Proteomes" id="UP000714618"/>
    </source>
</evidence>
<dbReference type="SUPFAM" id="SSF52833">
    <property type="entry name" value="Thioredoxin-like"/>
    <property type="match status" value="1"/>
</dbReference>
<accession>A0A9N8PKF8</accession>
<dbReference type="InterPro" id="IPR040079">
    <property type="entry name" value="Glutathione_S-Trfase"/>
</dbReference>
<feature type="domain" description="GST N-terminal" evidence="2">
    <location>
        <begin position="1"/>
        <end position="79"/>
    </location>
</feature>
<dbReference type="Pfam" id="PF13409">
    <property type="entry name" value="GST_N_2"/>
    <property type="match status" value="1"/>
</dbReference>
<evidence type="ECO:0008006" key="6">
    <source>
        <dbReference type="Google" id="ProtNLM"/>
    </source>
</evidence>
<dbReference type="CDD" id="cd03046">
    <property type="entry name" value="GST_N_GTT1_like"/>
    <property type="match status" value="1"/>
</dbReference>
<sequence length="230" mass="26380">MLTVHHLRVSQSERIVWLCEELNIEYDLKLHRRDPLFSPQALKDLTEIGTAPVIQDGDLTMGESAACVEYIIHKHGSGRLALPPSHPAYANYLYWFHYANGSLQPGISRLLSLKSAGIDTSNDVFKRYTDRMDQYLQHIDDHLGRGNEWLAGKEFTAADIMTVFTLTTMRTFYGIDLSPYNNILPYLKRAVERPAYKRYREKGEDADFPLMIDGPAPENFIENVRRSMAK</sequence>
<dbReference type="PROSITE" id="PS50404">
    <property type="entry name" value="GST_NTER"/>
    <property type="match status" value="1"/>
</dbReference>
<evidence type="ECO:0000256" key="1">
    <source>
        <dbReference type="ARBA" id="ARBA00007409"/>
    </source>
</evidence>
<dbReference type="Gene3D" id="1.20.1050.10">
    <property type="match status" value="1"/>
</dbReference>
<dbReference type="AlphaFoldDB" id="A0A9N8PKF8"/>
<dbReference type="SUPFAM" id="SSF47616">
    <property type="entry name" value="GST C-terminal domain-like"/>
    <property type="match status" value="1"/>
</dbReference>
<dbReference type="SFLD" id="SFLDS00019">
    <property type="entry name" value="Glutathione_Transferase_(cytos"/>
    <property type="match status" value="1"/>
</dbReference>
<gene>
    <name evidence="4" type="ORF">AWRI4233_LOCUS7971</name>
</gene>
<dbReference type="InterPro" id="IPR004045">
    <property type="entry name" value="Glutathione_S-Trfase_N"/>
</dbReference>
<reference evidence="4" key="1">
    <citation type="submission" date="2020-06" db="EMBL/GenBank/DDBJ databases">
        <authorList>
            <person name="Onetto C."/>
        </authorList>
    </citation>
    <scope>NUCLEOTIDE SEQUENCE</scope>
</reference>
<feature type="domain" description="GST C-terminal" evidence="3">
    <location>
        <begin position="85"/>
        <end position="210"/>
    </location>
</feature>
<proteinExistence type="inferred from homology"/>
<protein>
    <recommendedName>
        <fullName evidence="6">Glutathione S-transferase</fullName>
    </recommendedName>
</protein>
<organism evidence="4 5">
    <name type="scientific">Aureobasidium mustum</name>
    <dbReference type="NCBI Taxonomy" id="2773714"/>
    <lineage>
        <taxon>Eukaryota</taxon>
        <taxon>Fungi</taxon>
        <taxon>Dikarya</taxon>
        <taxon>Ascomycota</taxon>
        <taxon>Pezizomycotina</taxon>
        <taxon>Dothideomycetes</taxon>
        <taxon>Dothideomycetidae</taxon>
        <taxon>Dothideales</taxon>
        <taxon>Saccotheciaceae</taxon>
        <taxon>Aureobasidium</taxon>
    </lineage>
</organism>
<dbReference type="PANTHER" id="PTHR44051">
    <property type="entry name" value="GLUTATHIONE S-TRANSFERASE-RELATED"/>
    <property type="match status" value="1"/>
</dbReference>
<evidence type="ECO:0000313" key="4">
    <source>
        <dbReference type="EMBL" id="CAD0099147.1"/>
    </source>
</evidence>
<dbReference type="OrthoDB" id="2309723at2759"/>
<dbReference type="PANTHER" id="PTHR44051:SF9">
    <property type="entry name" value="GLUTATHIONE S-TRANSFERASE 1"/>
    <property type="match status" value="1"/>
</dbReference>
<dbReference type="SFLD" id="SFLDG00358">
    <property type="entry name" value="Main_(cytGST)"/>
    <property type="match status" value="1"/>
</dbReference>
<dbReference type="SFLD" id="SFLDG01150">
    <property type="entry name" value="Main.1:_Beta-like"/>
    <property type="match status" value="1"/>
</dbReference>
<dbReference type="PROSITE" id="PS50405">
    <property type="entry name" value="GST_CTER"/>
    <property type="match status" value="1"/>
</dbReference>